<keyword evidence="3" id="KW-1185">Reference proteome</keyword>
<gene>
    <name evidence="2" type="ORF">HNY73_003776</name>
</gene>
<feature type="domain" description="BTB" evidence="1">
    <location>
        <begin position="424"/>
        <end position="500"/>
    </location>
</feature>
<dbReference type="PANTHER" id="PTHR24413">
    <property type="entry name" value="SPECKLE-TYPE POZ PROTEIN"/>
    <property type="match status" value="1"/>
</dbReference>
<dbReference type="Gene3D" id="2.60.210.10">
    <property type="entry name" value="Apoptosis, Tumor Necrosis Factor Receptor Associated Protein 2, Chain A"/>
    <property type="match status" value="1"/>
</dbReference>
<evidence type="ECO:0000313" key="3">
    <source>
        <dbReference type="Proteomes" id="UP000807504"/>
    </source>
</evidence>
<dbReference type="CDD" id="cd14733">
    <property type="entry name" value="BACK"/>
    <property type="match status" value="1"/>
</dbReference>
<dbReference type="CDD" id="cd18186">
    <property type="entry name" value="BTB_POZ_ZBTB_KLHL-like"/>
    <property type="match status" value="1"/>
</dbReference>
<dbReference type="Gene3D" id="3.30.710.10">
    <property type="entry name" value="Potassium Channel Kv1.1, Chain A"/>
    <property type="match status" value="1"/>
</dbReference>
<dbReference type="EMBL" id="JABXBU010000003">
    <property type="protein sequence ID" value="KAF8792135.1"/>
    <property type="molecule type" value="Genomic_DNA"/>
</dbReference>
<dbReference type="InterPro" id="IPR011333">
    <property type="entry name" value="SKP1/BTB/POZ_sf"/>
</dbReference>
<name>A0A8T0FP74_ARGBR</name>
<dbReference type="AlphaFoldDB" id="A0A8T0FP74"/>
<dbReference type="SUPFAM" id="SSF49599">
    <property type="entry name" value="TRAF domain-like"/>
    <property type="match status" value="1"/>
</dbReference>
<accession>A0A8T0FP74</accession>
<reference evidence="2" key="2">
    <citation type="submission" date="2020-06" db="EMBL/GenBank/DDBJ databases">
        <authorList>
            <person name="Sheffer M."/>
        </authorList>
    </citation>
    <scope>NUCLEOTIDE SEQUENCE</scope>
</reference>
<dbReference type="Pfam" id="PF00651">
    <property type="entry name" value="BTB"/>
    <property type="match status" value="1"/>
</dbReference>
<reference evidence="2" key="1">
    <citation type="journal article" date="2020" name="bioRxiv">
        <title>Chromosome-level reference genome of the European wasp spider Argiope bruennichi: a resource for studies on range expansion and evolutionary adaptation.</title>
        <authorList>
            <person name="Sheffer M.M."/>
            <person name="Hoppe A."/>
            <person name="Krehenwinkel H."/>
            <person name="Uhl G."/>
            <person name="Kuss A.W."/>
            <person name="Jensen L."/>
            <person name="Jensen C."/>
            <person name="Gillespie R.G."/>
            <person name="Hoff K.J."/>
            <person name="Prost S."/>
        </authorList>
    </citation>
    <scope>NUCLEOTIDE SEQUENCE</scope>
</reference>
<sequence length="581" mass="65469">MAASNAGGVLLKAEETKEIKIPNFRTLHAGYVEGGFHLQDAALSTIVVRVFPCGRRGCATKDYVSVLFRKQWLRTFPLTFHCTTSIIDIYGERKYTQTCGMEELERDFEIEQFVKRSTLFENDFELLPNDKLTVLCEVSYTMPSSQRSSKIWSVLSRLYAWYPPKRDDFCKKPDDEDMCSLIVETMDGGEFLLPTPLSYFKIETDAVSESIEETSSKSIQKSESSKEIIIPASLGSSVDNVSIQSKSLSSMDSSSKCSLANNIQTASLESTLKKNSKINDKKDITSILSGINLTSGKKDRSGLISAITEMLSNTNLLSNNAYESAITKGSIPSCANSSKGKMTSAFNGKTLFGTGCKNKTLNEVPISDLAMFSKNKIPDIQRNISNTGAKIKRMKPESEKTAALNTKILDLHSKKTVQGSDICDASPVFTRMLKTPMLENITKKVKLRNTDADTFDNFLYYLETHEIIAENFEKLRDLYKMADQYEVMDLMCDCAQLLIQYLDVQHFLDILELADMHSDDKLKRKVHKFFLKNEKTLLSSLKNDSEFLKWYGSWKKKDISSDTDASDDEIEVCDSDLNFYR</sequence>
<dbReference type="InterPro" id="IPR000210">
    <property type="entry name" value="BTB/POZ_dom"/>
</dbReference>
<evidence type="ECO:0000313" key="2">
    <source>
        <dbReference type="EMBL" id="KAF8792135.1"/>
    </source>
</evidence>
<evidence type="ECO:0000259" key="1">
    <source>
        <dbReference type="Pfam" id="PF00651"/>
    </source>
</evidence>
<comment type="caution">
    <text evidence="2">The sequence shown here is derived from an EMBL/GenBank/DDBJ whole genome shotgun (WGS) entry which is preliminary data.</text>
</comment>
<dbReference type="SUPFAM" id="SSF54695">
    <property type="entry name" value="POZ domain"/>
    <property type="match status" value="1"/>
</dbReference>
<proteinExistence type="predicted"/>
<organism evidence="2 3">
    <name type="scientific">Argiope bruennichi</name>
    <name type="common">Wasp spider</name>
    <name type="synonym">Aranea bruennichi</name>
    <dbReference type="NCBI Taxonomy" id="94029"/>
    <lineage>
        <taxon>Eukaryota</taxon>
        <taxon>Metazoa</taxon>
        <taxon>Ecdysozoa</taxon>
        <taxon>Arthropoda</taxon>
        <taxon>Chelicerata</taxon>
        <taxon>Arachnida</taxon>
        <taxon>Araneae</taxon>
        <taxon>Araneomorphae</taxon>
        <taxon>Entelegynae</taxon>
        <taxon>Araneoidea</taxon>
        <taxon>Araneidae</taxon>
        <taxon>Argiope</taxon>
    </lineage>
</organism>
<dbReference type="InterPro" id="IPR008974">
    <property type="entry name" value="TRAF-like"/>
</dbReference>
<dbReference type="Proteomes" id="UP000807504">
    <property type="component" value="Unassembled WGS sequence"/>
</dbReference>
<protein>
    <submittedName>
        <fullName evidence="2">Speckle-type POZ protein B like protein</fullName>
    </submittedName>
</protein>